<name>A0A1A9WSJ4_9MUSC</name>
<dbReference type="Pfam" id="PF03406">
    <property type="entry name" value="Phage_fiber_2"/>
    <property type="match status" value="1"/>
</dbReference>
<evidence type="ECO:0000313" key="1">
    <source>
        <dbReference type="EnsemblMetazoa" id="GBRI030446-PA"/>
    </source>
</evidence>
<reference evidence="2" key="1">
    <citation type="submission" date="2014-03" db="EMBL/GenBank/DDBJ databases">
        <authorList>
            <person name="Aksoy S."/>
            <person name="Warren W."/>
            <person name="Wilson R.K."/>
        </authorList>
    </citation>
    <scope>NUCLEOTIDE SEQUENCE [LARGE SCALE GENOMIC DNA]</scope>
    <source>
        <strain evidence="2">IAEA</strain>
    </source>
</reference>
<dbReference type="AlphaFoldDB" id="A0A1A9WSJ4"/>
<dbReference type="Proteomes" id="UP000091820">
    <property type="component" value="Unassembled WGS sequence"/>
</dbReference>
<accession>A0A1A9WSJ4</accession>
<organism evidence="1 2">
    <name type="scientific">Glossina brevipalpis</name>
    <dbReference type="NCBI Taxonomy" id="37001"/>
    <lineage>
        <taxon>Eukaryota</taxon>
        <taxon>Metazoa</taxon>
        <taxon>Ecdysozoa</taxon>
        <taxon>Arthropoda</taxon>
        <taxon>Hexapoda</taxon>
        <taxon>Insecta</taxon>
        <taxon>Pterygota</taxon>
        <taxon>Neoptera</taxon>
        <taxon>Endopterygota</taxon>
        <taxon>Diptera</taxon>
        <taxon>Brachycera</taxon>
        <taxon>Muscomorpha</taxon>
        <taxon>Hippoboscoidea</taxon>
        <taxon>Glossinidae</taxon>
        <taxon>Glossina</taxon>
    </lineage>
</organism>
<reference evidence="1" key="2">
    <citation type="submission" date="2020-05" db="UniProtKB">
        <authorList>
            <consortium name="EnsemblMetazoa"/>
        </authorList>
    </citation>
    <scope>IDENTIFICATION</scope>
    <source>
        <strain evidence="1">IAEA</strain>
    </source>
</reference>
<dbReference type="InterPro" id="IPR005068">
    <property type="entry name" value="Phage_lambda_Stf-r2"/>
</dbReference>
<sequence>MFDDCLHIAKVWQVNISRNARVLHDEHCSRLADDDRSFACRDDRSRYSAASLKTAGITQLSSATDSDSETLSATPKAVKAIVDNLSGGRLLNIQSFTESGIYTPTPGTQKIRVKCWGAGGSGARMSKQSRGSVSGAGGGLCRGATGCNVVFVLGTGGAASADGVSLDGGDGGGSYFGKHVICGGGKGGLIGKGLAKGGEPAVREGGTYASGFLINGVGGASFGSYNALPHVSTSGDYGSFPGGGSAMGAYADENTNYGSGHGGDGLIIVEEYL</sequence>
<dbReference type="EnsemblMetazoa" id="GBRI030446-RA">
    <property type="protein sequence ID" value="GBRI030446-PA"/>
    <property type="gene ID" value="GBRI030446"/>
</dbReference>
<proteinExistence type="predicted"/>
<evidence type="ECO:0000313" key="2">
    <source>
        <dbReference type="Proteomes" id="UP000091820"/>
    </source>
</evidence>
<protein>
    <submittedName>
        <fullName evidence="1">Uncharacterized protein</fullName>
    </submittedName>
</protein>
<dbReference type="GO" id="GO:0046718">
    <property type="term" value="P:symbiont entry into host cell"/>
    <property type="evidence" value="ECO:0007669"/>
    <property type="project" value="InterPro"/>
</dbReference>
<dbReference type="GO" id="GO:0019062">
    <property type="term" value="P:virion attachment to host cell"/>
    <property type="evidence" value="ECO:0007669"/>
    <property type="project" value="InterPro"/>
</dbReference>
<dbReference type="VEuPathDB" id="VectorBase:GBRI030446"/>
<keyword evidence="2" id="KW-1185">Reference proteome</keyword>